<evidence type="ECO:0000313" key="2">
    <source>
        <dbReference type="Proteomes" id="UP001465976"/>
    </source>
</evidence>
<gene>
    <name evidence="1" type="ORF">V5O48_016188</name>
</gene>
<name>A0ABR3ESK2_9AGAR</name>
<organism evidence="1 2">
    <name type="scientific">Marasmius crinis-equi</name>
    <dbReference type="NCBI Taxonomy" id="585013"/>
    <lineage>
        <taxon>Eukaryota</taxon>
        <taxon>Fungi</taxon>
        <taxon>Dikarya</taxon>
        <taxon>Basidiomycota</taxon>
        <taxon>Agaricomycotina</taxon>
        <taxon>Agaricomycetes</taxon>
        <taxon>Agaricomycetidae</taxon>
        <taxon>Agaricales</taxon>
        <taxon>Marasmiineae</taxon>
        <taxon>Marasmiaceae</taxon>
        <taxon>Marasmius</taxon>
    </lineage>
</organism>
<keyword evidence="2" id="KW-1185">Reference proteome</keyword>
<evidence type="ECO:0000313" key="1">
    <source>
        <dbReference type="EMBL" id="KAL0565826.1"/>
    </source>
</evidence>
<sequence>MNILYELPINMQKVRLRRDNHFSSDNPLYYPQPFNRYTAFLVCIRVEYPDPALPELNTAFKIPSPNDFVETPGFRGLGQLHRGLLDCFITLTNLVFAKFSIDAPKKEHFVAHTSKILCRMLERLDSPVSRSETFFRFAYAQRNLLYLLARYKWVTIYRDKFNGMNRPYPPVVNPTIVGAFTEQEDVADSLFHAGIPVWYTVTSRTFSQEWLSRQNGYQAI</sequence>
<dbReference type="Proteomes" id="UP001465976">
    <property type="component" value="Unassembled WGS sequence"/>
</dbReference>
<comment type="caution">
    <text evidence="1">The sequence shown here is derived from an EMBL/GenBank/DDBJ whole genome shotgun (WGS) entry which is preliminary data.</text>
</comment>
<reference evidence="1 2" key="1">
    <citation type="submission" date="2024-02" db="EMBL/GenBank/DDBJ databases">
        <title>A draft genome for the cacao thread blight pathogen Marasmius crinis-equi.</title>
        <authorList>
            <person name="Cohen S.P."/>
            <person name="Baruah I.K."/>
            <person name="Amoako-Attah I."/>
            <person name="Bukari Y."/>
            <person name="Meinhardt L.W."/>
            <person name="Bailey B.A."/>
        </authorList>
    </citation>
    <scope>NUCLEOTIDE SEQUENCE [LARGE SCALE GENOMIC DNA]</scope>
    <source>
        <strain evidence="1 2">GH-76</strain>
    </source>
</reference>
<proteinExistence type="predicted"/>
<protein>
    <submittedName>
        <fullName evidence="1">Uncharacterized protein</fullName>
    </submittedName>
</protein>
<accession>A0ABR3ESK2</accession>
<dbReference type="EMBL" id="JBAHYK010002107">
    <property type="protein sequence ID" value="KAL0565826.1"/>
    <property type="molecule type" value="Genomic_DNA"/>
</dbReference>